<evidence type="ECO:0000313" key="2">
    <source>
        <dbReference type="EMBL" id="CUH76413.1"/>
    </source>
</evidence>
<feature type="compositionally biased region" description="Low complexity" evidence="1">
    <location>
        <begin position="477"/>
        <end position="488"/>
    </location>
</feature>
<feature type="region of interest" description="Disordered" evidence="1">
    <location>
        <begin position="397"/>
        <end position="521"/>
    </location>
</feature>
<gene>
    <name evidence="2" type="ORF">TRN7648_00922</name>
</gene>
<feature type="compositionally biased region" description="Acidic residues" evidence="1">
    <location>
        <begin position="141"/>
        <end position="151"/>
    </location>
</feature>
<dbReference type="EMBL" id="CYSE01000002">
    <property type="protein sequence ID" value="CUH76413.1"/>
    <property type="molecule type" value="Genomic_DNA"/>
</dbReference>
<feature type="region of interest" description="Disordered" evidence="1">
    <location>
        <begin position="134"/>
        <end position="161"/>
    </location>
</feature>
<feature type="region of interest" description="Disordered" evidence="1">
    <location>
        <begin position="563"/>
        <end position="592"/>
    </location>
</feature>
<feature type="region of interest" description="Disordered" evidence="1">
    <location>
        <begin position="217"/>
        <end position="241"/>
    </location>
</feature>
<dbReference type="STRING" id="441103.TRN7648_00922"/>
<feature type="compositionally biased region" description="Basic and acidic residues" evidence="1">
    <location>
        <begin position="580"/>
        <end position="591"/>
    </location>
</feature>
<evidence type="ECO:0000256" key="1">
    <source>
        <dbReference type="SAM" id="MobiDB-lite"/>
    </source>
</evidence>
<evidence type="ECO:0000313" key="3">
    <source>
        <dbReference type="Proteomes" id="UP000054935"/>
    </source>
</evidence>
<dbReference type="OrthoDB" id="7798282at2"/>
<feature type="compositionally biased region" description="Acidic residues" evidence="1">
    <location>
        <begin position="489"/>
        <end position="500"/>
    </location>
</feature>
<feature type="compositionally biased region" description="Acidic residues" evidence="1">
    <location>
        <begin position="466"/>
        <end position="476"/>
    </location>
</feature>
<reference evidence="2 3" key="1">
    <citation type="submission" date="2015-09" db="EMBL/GenBank/DDBJ databases">
        <authorList>
            <consortium name="Swine Surveillance"/>
        </authorList>
    </citation>
    <scope>NUCLEOTIDE SEQUENCE [LARGE SCALE GENOMIC DNA]</scope>
    <source>
        <strain evidence="2 3">CECT 7648</strain>
    </source>
</reference>
<feature type="compositionally biased region" description="Acidic residues" evidence="1">
    <location>
        <begin position="320"/>
        <end position="337"/>
    </location>
</feature>
<feature type="compositionally biased region" description="Basic and acidic residues" evidence="1">
    <location>
        <begin position="788"/>
        <end position="797"/>
    </location>
</feature>
<sequence length="797" mass="85744">MVSSSKILTVSYGTFSCTAEGFDDPLAVVKETTHFFRGVVGEDRFFGAEPPQFDPELASEMMRNQLSAEMGQGKLSIGNAVGAASSGALAAALSAGPARAAAPVAPATQDAPQPVYEDSLPDDDTIEATAVLTERPLPGSDPEDLTEEPQDDAPAQPVLETPDIDLGDFMAAQSMPDLSDEASEPEIDIVEPAARLTPSSDVAAKLDRIRAVVAEAPEAYDDTSEAETAYDASYDDEDDGEEVDDDALTALLGEFNADDDEEELSDVALAEAAEELSDDDAEDNLFADTLAGLMQNQDFDDEDAALDTAPTAAGDAFSAWDDDAEDEFLDTAEDPADDTPKAAELDETDAFDDFEDEDDALPEAQAAPEPAPTPAPAPKQPIRARVVKVKRAVFEEAVKSGQFEEVDETPAAPQSEESSLSPEEEDDLARELAAVKAELNGDWDDDDEDDDFLDDAPAPAAKTDDWGWDDEDDAEDLAPAAAAPAPVSDWDDDDEDEDDMAAPAPLRLDNPVSTPKRPWDTDLDALDARASAALGDDEDDIDALVRDSARKAVKMASPARAMLTENTVEDDDASRILNETNKELDEPEGNRRRTAIAHLRAAVAATKADRLLGRKADKEEEIEPYREDLANVVRPRRPQSGAPRTERPAEVPARPAPLKLVAEQRVPSDEAPQQQVTPVRPRRIQRSAATTPREVPAPQAPEMDGGFADYAASVGAVDLPELLEAAAAYMSYVEGREQFSRPQLMTTVRQAEQQESSREDRLRSFGQLLREGKIEKTSGGRFTASDRISFKPDRAAG</sequence>
<feature type="compositionally biased region" description="Basic and acidic residues" evidence="1">
    <location>
        <begin position="619"/>
        <end position="629"/>
    </location>
</feature>
<feature type="compositionally biased region" description="Pro residues" evidence="1">
    <location>
        <begin position="369"/>
        <end position="379"/>
    </location>
</feature>
<evidence type="ECO:0008006" key="4">
    <source>
        <dbReference type="Google" id="ProtNLM"/>
    </source>
</evidence>
<organism evidence="2 3">
    <name type="scientific">Tropicibacter naphthalenivorans</name>
    <dbReference type="NCBI Taxonomy" id="441103"/>
    <lineage>
        <taxon>Bacteria</taxon>
        <taxon>Pseudomonadati</taxon>
        <taxon>Pseudomonadota</taxon>
        <taxon>Alphaproteobacteria</taxon>
        <taxon>Rhodobacterales</taxon>
        <taxon>Roseobacteraceae</taxon>
        <taxon>Tropicibacter</taxon>
    </lineage>
</organism>
<dbReference type="AlphaFoldDB" id="A0A0P1G3Z5"/>
<dbReference type="RefSeq" id="WP_083499765.1">
    <property type="nucleotide sequence ID" value="NZ_CYSE01000002.1"/>
</dbReference>
<dbReference type="PROSITE" id="PS51257">
    <property type="entry name" value="PROKAR_LIPOPROTEIN"/>
    <property type="match status" value="1"/>
</dbReference>
<name>A0A0P1G3Z5_9RHOB</name>
<dbReference type="Proteomes" id="UP000054935">
    <property type="component" value="Unassembled WGS sequence"/>
</dbReference>
<feature type="region of interest" description="Disordered" evidence="1">
    <location>
        <begin position="767"/>
        <end position="797"/>
    </location>
</feature>
<feature type="compositionally biased region" description="Acidic residues" evidence="1">
    <location>
        <begin position="441"/>
        <end position="454"/>
    </location>
</feature>
<accession>A0A0P1G3Z5</accession>
<feature type="compositionally biased region" description="Acidic residues" evidence="1">
    <location>
        <begin position="345"/>
        <end position="361"/>
    </location>
</feature>
<protein>
    <recommendedName>
        <fullName evidence="4">Lipoprotein</fullName>
    </recommendedName>
</protein>
<feature type="region of interest" description="Disordered" evidence="1">
    <location>
        <begin position="301"/>
        <end position="383"/>
    </location>
</feature>
<proteinExistence type="predicted"/>
<feature type="region of interest" description="Disordered" evidence="1">
    <location>
        <begin position="619"/>
        <end position="706"/>
    </location>
</feature>
<keyword evidence="3" id="KW-1185">Reference proteome</keyword>